<evidence type="ECO:0000313" key="1">
    <source>
        <dbReference type="EMBL" id="MFC3448312.1"/>
    </source>
</evidence>
<proteinExistence type="predicted"/>
<evidence type="ECO:0000313" key="2">
    <source>
        <dbReference type="Proteomes" id="UP001595645"/>
    </source>
</evidence>
<dbReference type="RefSeq" id="WP_378236975.1">
    <property type="nucleotide sequence ID" value="NZ_JBHRWK010000005.1"/>
</dbReference>
<gene>
    <name evidence="1" type="ORF">ACFOSH_02615</name>
</gene>
<accession>A0ABV7NRR9</accession>
<sequence length="171" mass="18923">MPNTERLVLSLTGPDSHTIKLAPGQGNLVIGPSAGDGPRPDAVVDPQDRIDWSVFDQFTAPAGYPWPRYFTYRGDDTGFLEWSRTRRIERFEWAPRTAAAIDASRAGISVFTLRLGTEPVEVVVPQSVDGRNEFVVAGELSLLKRYRFHDSHEPLAGVRGLLPDDPARPGR</sequence>
<organism evidence="1 2">
    <name type="scientific">Amycolatopsis speibonae</name>
    <dbReference type="NCBI Taxonomy" id="1450224"/>
    <lineage>
        <taxon>Bacteria</taxon>
        <taxon>Bacillati</taxon>
        <taxon>Actinomycetota</taxon>
        <taxon>Actinomycetes</taxon>
        <taxon>Pseudonocardiales</taxon>
        <taxon>Pseudonocardiaceae</taxon>
        <taxon>Amycolatopsis</taxon>
    </lineage>
</organism>
<dbReference type="Proteomes" id="UP001595645">
    <property type="component" value="Unassembled WGS sequence"/>
</dbReference>
<reference evidence="2" key="1">
    <citation type="journal article" date="2019" name="Int. J. Syst. Evol. Microbiol.">
        <title>The Global Catalogue of Microorganisms (GCM) 10K type strain sequencing project: providing services to taxonomists for standard genome sequencing and annotation.</title>
        <authorList>
            <consortium name="The Broad Institute Genomics Platform"/>
            <consortium name="The Broad Institute Genome Sequencing Center for Infectious Disease"/>
            <person name="Wu L."/>
            <person name="Ma J."/>
        </authorList>
    </citation>
    <scope>NUCLEOTIDE SEQUENCE [LARGE SCALE GENOMIC DNA]</scope>
    <source>
        <strain evidence="2">CGMCC 4.7676</strain>
    </source>
</reference>
<name>A0ABV7NRR9_9PSEU</name>
<dbReference type="EMBL" id="JBHRWK010000005">
    <property type="protein sequence ID" value="MFC3448312.1"/>
    <property type="molecule type" value="Genomic_DNA"/>
</dbReference>
<comment type="caution">
    <text evidence="1">The sequence shown here is derived from an EMBL/GenBank/DDBJ whole genome shotgun (WGS) entry which is preliminary data.</text>
</comment>
<protein>
    <submittedName>
        <fullName evidence="1">Uncharacterized protein</fullName>
    </submittedName>
</protein>
<keyword evidence="2" id="KW-1185">Reference proteome</keyword>